<proteinExistence type="predicted"/>
<reference evidence="1" key="1">
    <citation type="journal article" date="2021" name="Proc. Natl. Acad. Sci. U.S.A.">
        <title>A Catalog of Tens of Thousands of Viruses from Human Metagenomes Reveals Hidden Associations with Chronic Diseases.</title>
        <authorList>
            <person name="Tisza M.J."/>
            <person name="Buck C.B."/>
        </authorList>
    </citation>
    <scope>NUCLEOTIDE SEQUENCE</scope>
    <source>
        <strain evidence="1">CtMCY8</strain>
    </source>
</reference>
<organism evidence="1">
    <name type="scientific">Siphoviridae sp. ctMCY8</name>
    <dbReference type="NCBI Taxonomy" id="2827854"/>
    <lineage>
        <taxon>Viruses</taxon>
        <taxon>Duplodnaviria</taxon>
        <taxon>Heunggongvirae</taxon>
        <taxon>Uroviricota</taxon>
        <taxon>Caudoviricetes</taxon>
    </lineage>
</organism>
<sequence length="43" mass="5136">MCGFVRHKKESVNVRVWRTKKDGVHSSFTRSRAPAYRVHKFVF</sequence>
<protein>
    <submittedName>
        <fullName evidence="1">Uncharacterized protein</fullName>
    </submittedName>
</protein>
<dbReference type="EMBL" id="BK032782">
    <property type="protein sequence ID" value="DAF60055.1"/>
    <property type="molecule type" value="Genomic_DNA"/>
</dbReference>
<name>A0A8S5TAP4_9CAUD</name>
<accession>A0A8S5TAP4</accession>
<evidence type="ECO:0000313" key="1">
    <source>
        <dbReference type="EMBL" id="DAF60055.1"/>
    </source>
</evidence>